<dbReference type="Pfam" id="PF04851">
    <property type="entry name" value="ResIII"/>
    <property type="match status" value="1"/>
</dbReference>
<dbReference type="GO" id="GO:0005829">
    <property type="term" value="C:cytosol"/>
    <property type="evidence" value="ECO:0007669"/>
    <property type="project" value="TreeGrafter"/>
</dbReference>
<comment type="caution">
    <text evidence="3">The sequence shown here is derived from an EMBL/GenBank/DDBJ whole genome shotgun (WGS) entry which is preliminary data.</text>
</comment>
<dbReference type="GO" id="GO:0005524">
    <property type="term" value="F:ATP binding"/>
    <property type="evidence" value="ECO:0007669"/>
    <property type="project" value="InterPro"/>
</dbReference>
<evidence type="ECO:0000259" key="2">
    <source>
        <dbReference type="Pfam" id="PF04851"/>
    </source>
</evidence>
<dbReference type="AlphaFoldDB" id="A0A923T892"/>
<dbReference type="InterPro" id="IPR027417">
    <property type="entry name" value="P-loop_NTPase"/>
</dbReference>
<dbReference type="PANTHER" id="PTHR47396:SF1">
    <property type="entry name" value="ATP-DEPENDENT HELICASE IRC3-RELATED"/>
    <property type="match status" value="1"/>
</dbReference>
<reference evidence="3" key="1">
    <citation type="submission" date="2020-08" db="EMBL/GenBank/DDBJ databases">
        <title>Lewinella bacteria from marine environments.</title>
        <authorList>
            <person name="Zhong Y."/>
        </authorList>
    </citation>
    <scope>NUCLEOTIDE SEQUENCE</scope>
    <source>
        <strain evidence="3">KCTC 42187</strain>
    </source>
</reference>
<dbReference type="InterPro" id="IPR050742">
    <property type="entry name" value="Helicase_Restrict-Modif_Enz"/>
</dbReference>
<keyword evidence="3" id="KW-0547">Nucleotide-binding</keyword>
<dbReference type="SUPFAM" id="SSF52540">
    <property type="entry name" value="P-loop containing nucleoside triphosphate hydrolases"/>
    <property type="match status" value="1"/>
</dbReference>
<gene>
    <name evidence="3" type="ORF">H9S92_09080</name>
</gene>
<dbReference type="Gene3D" id="3.40.50.300">
    <property type="entry name" value="P-loop containing nucleotide triphosphate hydrolases"/>
    <property type="match status" value="2"/>
</dbReference>
<keyword evidence="4" id="KW-1185">Reference proteome</keyword>
<dbReference type="GO" id="GO:0016787">
    <property type="term" value="F:hydrolase activity"/>
    <property type="evidence" value="ECO:0007669"/>
    <property type="project" value="InterPro"/>
</dbReference>
<keyword evidence="3" id="KW-0067">ATP-binding</keyword>
<dbReference type="EMBL" id="JACSIT010000096">
    <property type="protein sequence ID" value="MBC6994314.1"/>
    <property type="molecule type" value="Genomic_DNA"/>
</dbReference>
<name>A0A923T892_9BACT</name>
<dbReference type="GO" id="GO:0004386">
    <property type="term" value="F:helicase activity"/>
    <property type="evidence" value="ECO:0007669"/>
    <property type="project" value="UniProtKB-KW"/>
</dbReference>
<accession>A0A923T892</accession>
<feature type="domain" description="Helicase/UvrB N-terminal" evidence="2">
    <location>
        <begin position="155"/>
        <end position="318"/>
    </location>
</feature>
<evidence type="ECO:0000313" key="4">
    <source>
        <dbReference type="Proteomes" id="UP000650081"/>
    </source>
</evidence>
<dbReference type="InterPro" id="IPR006935">
    <property type="entry name" value="Helicase/UvrB_N"/>
</dbReference>
<protein>
    <submittedName>
        <fullName evidence="3">DEAD/DEAH box helicase family protein</fullName>
    </submittedName>
</protein>
<organism evidence="3 4">
    <name type="scientific">Neolewinella lacunae</name>
    <dbReference type="NCBI Taxonomy" id="1517758"/>
    <lineage>
        <taxon>Bacteria</taxon>
        <taxon>Pseudomonadati</taxon>
        <taxon>Bacteroidota</taxon>
        <taxon>Saprospiria</taxon>
        <taxon>Saprospirales</taxon>
        <taxon>Lewinellaceae</taxon>
        <taxon>Neolewinella</taxon>
    </lineage>
</organism>
<sequence>MSNAFFAQPILNSPYVEPTKHWEFTPEGQPTGKPIGKRRKAEFFTPIPKSRKRKSAAQTTLEFQDSLGLSTDQQAYQTNDTIMAIRSLVGEWRALPESRWNVTPTTQRLLKWWRKEDWPGRRPFFCQVEAVEVMIWLTEVAPNTATGKRLLEELEGRSRAANPDLFRLCIKLATGAGKTTVMAMLIAWHTLNAVRSPTSKRFTRGFLIVAPGITIRDRLRVLMPNDPDNYYRSFQMVPHDLMEDMQKARIVITNYHAFKLRERLGLAKGTREFLRGRGDDIETLETEGQMIQRVMPELMGLKNILVINDEAHHCYREKPADEADEDATTIDDLKGEEKQEAKEEAEAARMWITGLETVQRKLGITNVIDLSATPFFLRGSGYVEGSIFGWTCSDFSLMDAIECGIVKLPRVPVADNIPGREVPVYRDLWENIRKKMPKKARGEEAIDPQDLPTTLKTAMEALYGHYAETYRLWEKAAISVPPCFIIVCNNTSTSKLIYDYISGFRRKSNGDFVPGHFELFRNYDSYGEPYSKPNTLLIDSKQLESGDALDAGFLEAASDEIERFKYEIRQRNSSSKTAPDADKLSEADILREVMNTVGEPGKLGESIRCVVSVSMLSEGWDCNTVTHILGVRAFGTQLLCEQVVGRALRRRNYELNEDGLFDVEYADILGIPFNFASEAVQVIPKPPVERLHVKAVRPDRDKLEIVFPRVQSYRTESMQEKLEADFDDDHTMRLTPDDIGATMTLLSGIVGEEQNLTLEHTKDMRQSTIIMHLTTRLMMTKFRDANGDPHLHLFGRLKPIVKRWLDTHLDCVGGTYPAQLMYQELADRACDRINDAINRSAGGDSYIRAILDPYNPRGTSHFVNFHTTKGAWATREDKSPVNYAVLDSGWEGEFCRIVENHPRVLRYVKNQGLGLEVPYLSAGQQKSYIPDFIVLIDDGHGPEDPLQLIVEVKGYRREDVKDKSNTMQTYWVPGVNKLKAYGRWAFVEFREVYLMEADFEEKITAEMERILEEQVGAAAGAGEVKGAKL</sequence>
<dbReference type="Proteomes" id="UP000650081">
    <property type="component" value="Unassembled WGS sequence"/>
</dbReference>
<dbReference type="RefSeq" id="WP_187466395.1">
    <property type="nucleotide sequence ID" value="NZ_JACSIT010000096.1"/>
</dbReference>
<keyword evidence="3" id="KW-0347">Helicase</keyword>
<dbReference type="NCBIfam" id="NF046055">
    <property type="entry name" value="restr_BPTD_3080"/>
    <property type="match status" value="1"/>
</dbReference>
<evidence type="ECO:0000313" key="3">
    <source>
        <dbReference type="EMBL" id="MBC6994314.1"/>
    </source>
</evidence>
<feature type="region of interest" description="Disordered" evidence="1">
    <location>
        <begin position="21"/>
        <end position="40"/>
    </location>
</feature>
<proteinExistence type="predicted"/>
<dbReference type="GO" id="GO:0003677">
    <property type="term" value="F:DNA binding"/>
    <property type="evidence" value="ECO:0007669"/>
    <property type="project" value="InterPro"/>
</dbReference>
<dbReference type="PANTHER" id="PTHR47396">
    <property type="entry name" value="TYPE I RESTRICTION ENZYME ECOKI R PROTEIN"/>
    <property type="match status" value="1"/>
</dbReference>
<evidence type="ECO:0000256" key="1">
    <source>
        <dbReference type="SAM" id="MobiDB-lite"/>
    </source>
</evidence>
<keyword evidence="3" id="KW-0378">Hydrolase</keyword>